<dbReference type="PROSITE" id="PS50004">
    <property type="entry name" value="C2"/>
    <property type="match status" value="1"/>
</dbReference>
<dbReference type="GO" id="GO:0005544">
    <property type="term" value="F:calcium-dependent phospholipid binding"/>
    <property type="evidence" value="ECO:0007669"/>
    <property type="project" value="TreeGrafter"/>
</dbReference>
<comment type="caution">
    <text evidence="2">The sequence shown here is derived from an EMBL/GenBank/DDBJ whole genome shotgun (WGS) entry which is preliminary data.</text>
</comment>
<accession>A0A9P1D7G9</accession>
<dbReference type="PANTHER" id="PTHR45761">
    <property type="entry name" value="EXTENDED SYNAPTOTAGMIN-LIKE PROTEIN 2, ISOFORM C"/>
    <property type="match status" value="1"/>
</dbReference>
<sequence>MDEELDAALRQATSSKLPGEQKAELFTALRRHGAKAPQQLATWEAKAELLRFLAEFYEEKRLYHRQVVSFLELLFEVSPGWASAAQALRNDWPEEMAKVVPEGSETGTGTAVPATKVAQSATGSTGGYAAEAPVAPQRSMADTFAMLEDALKRLSDANYRLAVSTGSGLEEDDHLMAFELFRRAVCRVTQDHRIQKNVLDQISPKDGPAADGAALLPKLSPERYQVDLILHFLLEVMDQKPRHKKRTEALLLLLMQLDSWRLVAEDEKLHAATALHFGCQPVTGGRCRAANVYRKRPEHFQGLLELSARLSHQVQEENGTSDWVDEAEAEEVAVVETDELEELLADARRWVDIHRLGDLRRGAFGVLLIRVLAAHNLVNADWFSLSDPYAKVILGDHRNIHPHEVTVDKVSKTTPVVDDCLDPHWDEELWNFDVEAESSIVRLEVWDKDTVQDDSLGSISIPISMTPSEMKRLRFHLDRVAHGELEVEMQFLRLETEDDLELIKSGGRKLPGAKHS</sequence>
<organism evidence="2">
    <name type="scientific">Cladocopium goreaui</name>
    <dbReference type="NCBI Taxonomy" id="2562237"/>
    <lineage>
        <taxon>Eukaryota</taxon>
        <taxon>Sar</taxon>
        <taxon>Alveolata</taxon>
        <taxon>Dinophyceae</taxon>
        <taxon>Suessiales</taxon>
        <taxon>Symbiodiniaceae</taxon>
        <taxon>Cladocopium</taxon>
    </lineage>
</organism>
<protein>
    <submittedName>
        <fullName evidence="3">E3 ubiquitin-protein ligase NEDD4-like</fullName>
    </submittedName>
</protein>
<dbReference type="Gene3D" id="2.60.40.150">
    <property type="entry name" value="C2 domain"/>
    <property type="match status" value="1"/>
</dbReference>
<reference evidence="2" key="1">
    <citation type="submission" date="2022-10" db="EMBL/GenBank/DDBJ databases">
        <authorList>
            <person name="Chen Y."/>
            <person name="Dougan E. K."/>
            <person name="Chan C."/>
            <person name="Rhodes N."/>
            <person name="Thang M."/>
        </authorList>
    </citation>
    <scope>NUCLEOTIDE SEQUENCE</scope>
</reference>
<evidence type="ECO:0000313" key="2">
    <source>
        <dbReference type="EMBL" id="CAI4004350.1"/>
    </source>
</evidence>
<dbReference type="CDD" id="cd00030">
    <property type="entry name" value="C2"/>
    <property type="match status" value="1"/>
</dbReference>
<dbReference type="Pfam" id="PF00168">
    <property type="entry name" value="C2"/>
    <property type="match status" value="1"/>
</dbReference>
<evidence type="ECO:0000313" key="4">
    <source>
        <dbReference type="Proteomes" id="UP001152797"/>
    </source>
</evidence>
<feature type="domain" description="C2" evidence="1">
    <location>
        <begin position="345"/>
        <end position="477"/>
    </location>
</feature>
<keyword evidence="4" id="KW-1185">Reference proteome</keyword>
<dbReference type="SMART" id="SM00239">
    <property type="entry name" value="C2"/>
    <property type="match status" value="1"/>
</dbReference>
<evidence type="ECO:0000313" key="3">
    <source>
        <dbReference type="EMBL" id="CAL4791662.1"/>
    </source>
</evidence>
<dbReference type="SUPFAM" id="SSF49562">
    <property type="entry name" value="C2 domain (Calcium/lipid-binding domain, CaLB)"/>
    <property type="match status" value="1"/>
</dbReference>
<dbReference type="EMBL" id="CAMXCT020003418">
    <property type="protein sequence ID" value="CAL1157725.1"/>
    <property type="molecule type" value="Genomic_DNA"/>
</dbReference>
<proteinExistence type="predicted"/>
<dbReference type="OrthoDB" id="434969at2759"/>
<dbReference type="InterPro" id="IPR051634">
    <property type="entry name" value="Extended_Synaptotagmin"/>
</dbReference>
<dbReference type="AlphaFoldDB" id="A0A9P1D7G9"/>
<dbReference type="InterPro" id="IPR000008">
    <property type="entry name" value="C2_dom"/>
</dbReference>
<dbReference type="EMBL" id="CAMXCT030003418">
    <property type="protein sequence ID" value="CAL4791662.1"/>
    <property type="molecule type" value="Genomic_DNA"/>
</dbReference>
<dbReference type="GO" id="GO:0005789">
    <property type="term" value="C:endoplasmic reticulum membrane"/>
    <property type="evidence" value="ECO:0007669"/>
    <property type="project" value="TreeGrafter"/>
</dbReference>
<dbReference type="GO" id="GO:0005509">
    <property type="term" value="F:calcium ion binding"/>
    <property type="evidence" value="ECO:0007669"/>
    <property type="project" value="TreeGrafter"/>
</dbReference>
<dbReference type="InterPro" id="IPR035892">
    <property type="entry name" value="C2_domain_sf"/>
</dbReference>
<gene>
    <name evidence="2" type="ORF">C1SCF055_LOCUS30141</name>
</gene>
<dbReference type="PANTHER" id="PTHR45761:SF1">
    <property type="entry name" value="EXTENDED SYNAPTOTAGMIN-LIKE PROTEIN 2, ISOFORM C"/>
    <property type="match status" value="1"/>
</dbReference>
<dbReference type="GO" id="GO:0008429">
    <property type="term" value="F:phosphatidylethanolamine binding"/>
    <property type="evidence" value="ECO:0007669"/>
    <property type="project" value="TreeGrafter"/>
</dbReference>
<dbReference type="GO" id="GO:0031210">
    <property type="term" value="F:phosphatidylcholine binding"/>
    <property type="evidence" value="ECO:0007669"/>
    <property type="project" value="TreeGrafter"/>
</dbReference>
<name>A0A9P1D7G9_9DINO</name>
<dbReference type="GO" id="GO:0035091">
    <property type="term" value="F:phosphatidylinositol binding"/>
    <property type="evidence" value="ECO:0007669"/>
    <property type="project" value="TreeGrafter"/>
</dbReference>
<reference evidence="3 4" key="2">
    <citation type="submission" date="2024-05" db="EMBL/GenBank/DDBJ databases">
        <authorList>
            <person name="Chen Y."/>
            <person name="Shah S."/>
            <person name="Dougan E. K."/>
            <person name="Thang M."/>
            <person name="Chan C."/>
        </authorList>
    </citation>
    <scope>NUCLEOTIDE SEQUENCE [LARGE SCALE GENOMIC DNA]</scope>
</reference>
<evidence type="ECO:0000259" key="1">
    <source>
        <dbReference type="PROSITE" id="PS50004"/>
    </source>
</evidence>
<dbReference type="Proteomes" id="UP001152797">
    <property type="component" value="Unassembled WGS sequence"/>
</dbReference>
<dbReference type="EMBL" id="CAMXCT010003418">
    <property type="protein sequence ID" value="CAI4004350.1"/>
    <property type="molecule type" value="Genomic_DNA"/>
</dbReference>